<comment type="pathway">
    <text evidence="1">Protein modification; protein glycosylation.</text>
</comment>
<reference evidence="8" key="4">
    <citation type="journal article" date="2022" name="Res Sq">
        <title>Comparative Genomics Reveals Insights into the Divergent Evolution of Astigmatic Mites and Household Pest Adaptations.</title>
        <authorList>
            <person name="Xiong Q."/>
            <person name="Wan A.T.-Y."/>
            <person name="Liu X.-Y."/>
            <person name="Fung C.S.-H."/>
            <person name="Xiao X."/>
            <person name="Malainual N."/>
            <person name="Hou J."/>
            <person name="Wang L."/>
            <person name="Wang M."/>
            <person name="Yang K."/>
            <person name="Cui Y."/>
            <person name="Leung E."/>
            <person name="Nong W."/>
            <person name="Shin S.-K."/>
            <person name="Au S."/>
            <person name="Jeong K.Y."/>
            <person name="Chew F.T."/>
            <person name="Hui J."/>
            <person name="Leung T.F."/>
            <person name="Tungtrongchitr A."/>
            <person name="Zhong N."/>
            <person name="Liu Z."/>
            <person name="Tsui S."/>
        </authorList>
    </citation>
    <scope>NUCLEOTIDE SEQUENCE</scope>
    <source>
        <strain evidence="8">Derf</strain>
        <tissue evidence="8">Whole organism</tissue>
    </source>
</reference>
<evidence type="ECO:0000256" key="1">
    <source>
        <dbReference type="ARBA" id="ARBA00004922"/>
    </source>
</evidence>
<dbReference type="AlphaFoldDB" id="A0A922HYY6"/>
<accession>A0A922HYY6</accession>
<proteinExistence type="predicted"/>
<feature type="domain" description="MGAT4 A/B/C C-terminal" evidence="6">
    <location>
        <begin position="474"/>
        <end position="600"/>
    </location>
</feature>
<evidence type="ECO:0000313" key="7">
    <source>
        <dbReference type="EMBL" id="KAH7645685.1"/>
    </source>
</evidence>
<protein>
    <submittedName>
        <fullName evidence="8">Alpha-1,3-mannosyl-glycoprotein 4-beta-N-acetylglucosaminyltransferase B</fullName>
    </submittedName>
</protein>
<keyword evidence="4" id="KW-0472">Membrane</keyword>
<evidence type="ECO:0000256" key="4">
    <source>
        <dbReference type="SAM" id="Phobius"/>
    </source>
</evidence>
<dbReference type="GO" id="GO:0006487">
    <property type="term" value="P:protein N-linked glycosylation"/>
    <property type="evidence" value="ECO:0007669"/>
    <property type="project" value="TreeGrafter"/>
</dbReference>
<keyword evidence="3" id="KW-0808">Transferase</keyword>
<keyword evidence="2" id="KW-0328">Glycosyltransferase</keyword>
<dbReference type="Pfam" id="PF23524">
    <property type="entry name" value="MGAT4A_C"/>
    <property type="match status" value="1"/>
</dbReference>
<keyword evidence="4" id="KW-1133">Transmembrane helix</keyword>
<reference evidence="8" key="1">
    <citation type="submission" date="2013-05" db="EMBL/GenBank/DDBJ databases">
        <authorList>
            <person name="Yim A.K.Y."/>
            <person name="Chan T.F."/>
            <person name="Ji K.M."/>
            <person name="Liu X.Y."/>
            <person name="Zhou J.W."/>
            <person name="Li R.Q."/>
            <person name="Yang K.Y."/>
            <person name="Li J."/>
            <person name="Li M."/>
            <person name="Law P.T.W."/>
            <person name="Wu Y.L."/>
            <person name="Cai Z.L."/>
            <person name="Qin H."/>
            <person name="Bao Y."/>
            <person name="Leung R.K.K."/>
            <person name="Ng P.K.S."/>
            <person name="Zou J."/>
            <person name="Zhong X.J."/>
            <person name="Ran P.X."/>
            <person name="Zhong N.S."/>
            <person name="Liu Z.G."/>
            <person name="Tsui S.K.W."/>
        </authorList>
    </citation>
    <scope>NUCLEOTIDE SEQUENCE</scope>
    <source>
        <strain evidence="8">Derf</strain>
        <tissue evidence="8">Whole organism</tissue>
    </source>
</reference>
<dbReference type="PANTHER" id="PTHR12062">
    <property type="entry name" value="N-ACETYLGLUCOSAMINYLTRANSFERASE VI"/>
    <property type="match status" value="1"/>
</dbReference>
<feature type="domain" description="MGAT4 conserved region" evidence="5">
    <location>
        <begin position="179"/>
        <end position="455"/>
    </location>
</feature>
<dbReference type="GO" id="GO:0008375">
    <property type="term" value="F:acetylglucosaminyltransferase activity"/>
    <property type="evidence" value="ECO:0007669"/>
    <property type="project" value="TreeGrafter"/>
</dbReference>
<evidence type="ECO:0000256" key="2">
    <source>
        <dbReference type="ARBA" id="ARBA00022676"/>
    </source>
</evidence>
<dbReference type="InterPro" id="IPR006759">
    <property type="entry name" value="Glyco_transf_54"/>
</dbReference>
<evidence type="ECO:0000313" key="8">
    <source>
        <dbReference type="EMBL" id="KAH9515865.1"/>
    </source>
</evidence>
<dbReference type="GO" id="GO:0005793">
    <property type="term" value="C:endoplasmic reticulum-Golgi intermediate compartment"/>
    <property type="evidence" value="ECO:0007669"/>
    <property type="project" value="TreeGrafter"/>
</dbReference>
<dbReference type="InterPro" id="IPR056576">
    <property type="entry name" value="MGAT4_A/B/C_C"/>
</dbReference>
<feature type="transmembrane region" description="Helical" evidence="4">
    <location>
        <begin position="7"/>
        <end position="29"/>
    </location>
</feature>
<comment type="caution">
    <text evidence="8">The sequence shown here is derived from an EMBL/GenBank/DDBJ whole genome shotgun (WGS) entry which is preliminary data.</text>
</comment>
<dbReference type="Proteomes" id="UP000790347">
    <property type="component" value="Unassembled WGS sequence"/>
</dbReference>
<dbReference type="GO" id="GO:0005795">
    <property type="term" value="C:Golgi stack"/>
    <property type="evidence" value="ECO:0007669"/>
    <property type="project" value="TreeGrafter"/>
</dbReference>
<evidence type="ECO:0000256" key="3">
    <source>
        <dbReference type="ARBA" id="ARBA00022679"/>
    </source>
</evidence>
<dbReference type="Proteomes" id="UP000828236">
    <property type="component" value="Unassembled WGS sequence"/>
</dbReference>
<reference evidence="7" key="3">
    <citation type="journal article" date="2021" name="World Allergy Organ. J.">
        <title>Chromosome-level assembly of Dermatophagoides farinae genome and transcriptome reveals two novel allergens Der f 37 and Der f 39.</title>
        <authorList>
            <person name="Chen J."/>
            <person name="Cai Z."/>
            <person name="Fan D."/>
            <person name="Hu J."/>
            <person name="Hou Y."/>
            <person name="He Y."/>
            <person name="Zhang Z."/>
            <person name="Zhao Z."/>
            <person name="Gao P."/>
            <person name="Hu W."/>
            <person name="Sun J."/>
            <person name="Li J."/>
            <person name="Ji K."/>
        </authorList>
    </citation>
    <scope>NUCLEOTIDE SEQUENCE</scope>
    <source>
        <strain evidence="7">JKM2019</strain>
    </source>
</reference>
<sequence length="610" mass="70909">MIRKNRILQILFCLFLLTVIFPILLNLLGNFHNKQLSPSLQPQAIIISNQEKLQLNKYYGQQESSNEHDSFILQPINNLNLTYVKMIAGNKLDQQLEYRFADLSNRVKYAEMIAGERKQEIFQLLQEIRDLWTVIQNKSSKELHTNFTSFTMSKSMAELLFTEQNSSLSMQEEIVQMPTLLSLMPHLASTSSLNPAFRVATKQKQLARRFVFGLPTVKRLVESYLISTLRDLIKNLSPIEQEQSLFVVFIAESDPEFFQKTASDIIGNFEKQIDSGLIEIISPPANYYPNFSNLKQTLGDPIERVKWRSKQNFDFAYLMMYCRPKGTYYVQLEDDIITKPSYLAKMENFIAKNTQTKQDWLILDFCSLGFIGKLFRTIDLSHFVLFFTMFHNDKPVDWLLDNYVQTKVCRFDKDIKDCKRRKNAIWITHKPSLFQHIGTHSSLKGKIQKLRDKGFGKVKLYEPHHDNPPVSVYYCSIKQYQRYKLSNAYEGRTFFWGVSPIKGDVFGFKYQPPIDLESCLIKSGNLEHPSDVLYNATLQIKPNVPNNKYKNIDKDGFIDLTSFDPVAGLVNVRIPNELNPIVELRVRIDQDSINWVIVNEIHIKEMSHPT</sequence>
<evidence type="ECO:0000259" key="6">
    <source>
        <dbReference type="Pfam" id="PF23524"/>
    </source>
</evidence>
<organism evidence="8 9">
    <name type="scientific">Dermatophagoides farinae</name>
    <name type="common">American house dust mite</name>
    <dbReference type="NCBI Taxonomy" id="6954"/>
    <lineage>
        <taxon>Eukaryota</taxon>
        <taxon>Metazoa</taxon>
        <taxon>Ecdysozoa</taxon>
        <taxon>Arthropoda</taxon>
        <taxon>Chelicerata</taxon>
        <taxon>Arachnida</taxon>
        <taxon>Acari</taxon>
        <taxon>Acariformes</taxon>
        <taxon>Sarcoptiformes</taxon>
        <taxon>Astigmata</taxon>
        <taxon>Psoroptidia</taxon>
        <taxon>Analgoidea</taxon>
        <taxon>Pyroglyphidae</taxon>
        <taxon>Dermatophagoidinae</taxon>
        <taxon>Dermatophagoides</taxon>
    </lineage>
</organism>
<name>A0A922HYY6_DERFA</name>
<keyword evidence="9" id="KW-1185">Reference proteome</keyword>
<evidence type="ECO:0000313" key="9">
    <source>
        <dbReference type="Proteomes" id="UP000790347"/>
    </source>
</evidence>
<dbReference type="InterPro" id="IPR057279">
    <property type="entry name" value="MGAT4"/>
</dbReference>
<dbReference type="PANTHER" id="PTHR12062:SF9">
    <property type="entry name" value="ALPHA-1,3-MANNOSYL-GLYCOPROTEIN 4-BETA-N-ACETYLGLUCOSAMINYLTRANSFERASE A, ISOFORM A"/>
    <property type="match status" value="1"/>
</dbReference>
<gene>
    <name evidence="8" type="primary">MGAT4B</name>
    <name evidence="8" type="ORF">DERF_006639</name>
    <name evidence="7" type="ORF">HUG17_1223</name>
</gene>
<dbReference type="EMBL" id="SDOV01000001">
    <property type="protein sequence ID" value="KAH7645685.1"/>
    <property type="molecule type" value="Genomic_DNA"/>
</dbReference>
<dbReference type="EMBL" id="ASGP02000003">
    <property type="protein sequence ID" value="KAH9515865.1"/>
    <property type="molecule type" value="Genomic_DNA"/>
</dbReference>
<reference evidence="7" key="2">
    <citation type="submission" date="2020-06" db="EMBL/GenBank/DDBJ databases">
        <authorList>
            <person name="Ji K."/>
            <person name="Li J."/>
        </authorList>
    </citation>
    <scope>NUCLEOTIDE SEQUENCE</scope>
    <source>
        <strain evidence="7">JKM2019</strain>
        <tissue evidence="7">Whole body</tissue>
    </source>
</reference>
<dbReference type="Pfam" id="PF04666">
    <property type="entry name" value="MGAT4_cons"/>
    <property type="match status" value="1"/>
</dbReference>
<dbReference type="OrthoDB" id="2016523at2759"/>
<keyword evidence="4" id="KW-0812">Transmembrane</keyword>
<evidence type="ECO:0000259" key="5">
    <source>
        <dbReference type="Pfam" id="PF04666"/>
    </source>
</evidence>
<dbReference type="GO" id="GO:0005783">
    <property type="term" value="C:endoplasmic reticulum"/>
    <property type="evidence" value="ECO:0007669"/>
    <property type="project" value="TreeGrafter"/>
</dbReference>